<keyword evidence="1" id="KW-0611">Plant defense</keyword>
<proteinExistence type="predicted"/>
<dbReference type="Proteomes" id="UP000256977">
    <property type="component" value="Unassembled WGS sequence"/>
</dbReference>
<evidence type="ECO:0000313" key="5">
    <source>
        <dbReference type="Proteomes" id="UP000256977"/>
    </source>
</evidence>
<keyword evidence="2" id="KW-1015">Disulfide bond</keyword>
<dbReference type="PANTHER" id="PTHR22595">
    <property type="entry name" value="CHITINASE-RELATED"/>
    <property type="match status" value="1"/>
</dbReference>
<accession>A0A3D9IJE0</accession>
<dbReference type="SUPFAM" id="SSF53955">
    <property type="entry name" value="Lysozyme-like"/>
    <property type="match status" value="1"/>
</dbReference>
<reference evidence="4 5" key="1">
    <citation type="submission" date="2018-07" db="EMBL/GenBank/DDBJ databases">
        <title>Genomic Encyclopedia of Type Strains, Phase III (KMG-III): the genomes of soil and plant-associated and newly described type strains.</title>
        <authorList>
            <person name="Whitman W."/>
        </authorList>
    </citation>
    <scope>NUCLEOTIDE SEQUENCE [LARGE SCALE GENOMIC DNA]</scope>
    <source>
        <strain evidence="4 5">CECT 7287</strain>
    </source>
</reference>
<name>A0A3D9IJE0_9BACL</name>
<dbReference type="Pfam" id="PF00182">
    <property type="entry name" value="Glyco_hydro_19"/>
    <property type="match status" value="1"/>
</dbReference>
<protein>
    <submittedName>
        <fullName evidence="4">Chitinase class I</fullName>
    </submittedName>
</protein>
<dbReference type="Gene3D" id="3.30.20.10">
    <property type="entry name" value="Endochitinase, domain 2"/>
    <property type="match status" value="1"/>
</dbReference>
<dbReference type="EMBL" id="QRDZ01000028">
    <property type="protein sequence ID" value="RED61893.1"/>
    <property type="molecule type" value="Genomic_DNA"/>
</dbReference>
<evidence type="ECO:0000256" key="1">
    <source>
        <dbReference type="ARBA" id="ARBA00022821"/>
    </source>
</evidence>
<dbReference type="GO" id="GO:0004568">
    <property type="term" value="F:chitinase activity"/>
    <property type="evidence" value="ECO:0007669"/>
    <property type="project" value="InterPro"/>
</dbReference>
<evidence type="ECO:0000259" key="3">
    <source>
        <dbReference type="Pfam" id="PF00182"/>
    </source>
</evidence>
<feature type="domain" description="Glycoside hydrolase family 19 catalytic" evidence="3">
    <location>
        <begin position="149"/>
        <end position="359"/>
    </location>
</feature>
<evidence type="ECO:0000313" key="4">
    <source>
        <dbReference type="EMBL" id="RED61893.1"/>
    </source>
</evidence>
<dbReference type="GO" id="GO:0006952">
    <property type="term" value="P:defense response"/>
    <property type="evidence" value="ECO:0007669"/>
    <property type="project" value="UniProtKB-KW"/>
</dbReference>
<organism evidence="4 5">
    <name type="scientific">Cohnella phaseoli</name>
    <dbReference type="NCBI Taxonomy" id="456490"/>
    <lineage>
        <taxon>Bacteria</taxon>
        <taxon>Bacillati</taxon>
        <taxon>Bacillota</taxon>
        <taxon>Bacilli</taxon>
        <taxon>Bacillales</taxon>
        <taxon>Paenibacillaceae</taxon>
        <taxon>Cohnella</taxon>
    </lineage>
</organism>
<dbReference type="InterPro" id="IPR023346">
    <property type="entry name" value="Lysozyme-like_dom_sf"/>
</dbReference>
<dbReference type="GO" id="GO:0006032">
    <property type="term" value="P:chitin catabolic process"/>
    <property type="evidence" value="ECO:0007669"/>
    <property type="project" value="InterPro"/>
</dbReference>
<dbReference type="AlphaFoldDB" id="A0A3D9IJE0"/>
<evidence type="ECO:0000256" key="2">
    <source>
        <dbReference type="ARBA" id="ARBA00023157"/>
    </source>
</evidence>
<gene>
    <name evidence="4" type="ORF">DFP98_1281</name>
</gene>
<dbReference type="GO" id="GO:0016998">
    <property type="term" value="P:cell wall macromolecule catabolic process"/>
    <property type="evidence" value="ECO:0007669"/>
    <property type="project" value="InterPro"/>
</dbReference>
<dbReference type="RefSeq" id="WP_246016798.1">
    <property type="nucleotide sequence ID" value="NZ_QRDZ01000028.1"/>
</dbReference>
<dbReference type="Gene3D" id="1.10.530.10">
    <property type="match status" value="1"/>
</dbReference>
<keyword evidence="5" id="KW-1185">Reference proteome</keyword>
<dbReference type="InterPro" id="IPR000726">
    <property type="entry name" value="Glyco_hydro_19_cat"/>
</dbReference>
<dbReference type="CDD" id="cd00325">
    <property type="entry name" value="chitinase_GH19"/>
    <property type="match status" value="1"/>
</dbReference>
<sequence length="371" mass="41502">MEREEKLEAKFETAKTPAVGQSRVLTNADIESLWGGIDPLFAPDRAVDAVQSVLPQDEYERLFPNRIGSEGWHEFSVHLSHYRIDQTDYYSYANLLAAVAEVANIKYKVEYRQDNSESKRIFRLDKQARTETLIYQAADFYSSSGTTTSIAAIVSQTVDFGSFIKEGSDLQRKRELAAFLANISHETGEGTATSSGDLRAWGLYWNEEIAYRNATGSKYVEENDHFPPVQGKSYHGRGPIQLSWNYNYGLISAIIYGSKDPLLQQPELIVEDGKLGFMTAILFWMTPQSPKPSAHDVMVGNWTPSEANKAKGLTPAGFGITIMIINGNLEGNLDESDRRIARRVAFYREIAAQMGVSIEGEKVNTLGMRPF</sequence>
<comment type="caution">
    <text evidence="4">The sequence shown here is derived from an EMBL/GenBank/DDBJ whole genome shotgun (WGS) entry which is preliminary data.</text>
</comment>
<dbReference type="PANTHER" id="PTHR22595:SF79">
    <property type="entry name" value="CHITINASE 12"/>
    <property type="match status" value="1"/>
</dbReference>